<dbReference type="STRING" id="887929.HMP0721_0491"/>
<dbReference type="Proteomes" id="UP000004754">
    <property type="component" value="Unassembled WGS sequence"/>
</dbReference>
<gene>
    <name evidence="1" type="ORF">HMP0721_0491</name>
</gene>
<dbReference type="HOGENOM" id="CLU_2024701_0_0_9"/>
<dbReference type="EMBL" id="AEQN01000007">
    <property type="protein sequence ID" value="EFV02583.1"/>
    <property type="molecule type" value="Genomic_DNA"/>
</dbReference>
<sequence>MFVHLAERFPGGSISFDAENQKGVKSNKIIRKSGNTDSLVVLAVDNAALMFAPWTNKFEKVTTFATPPEKSWEREKNCVFYQDHAKNGIQNGVPEVRGEFIRIRCQNVEKEKFDYGTDEKIF</sequence>
<keyword evidence="2" id="KW-1185">Reference proteome</keyword>
<dbReference type="AlphaFoldDB" id="E6MEQ8"/>
<protein>
    <submittedName>
        <fullName evidence="1">Uncharacterized protein</fullName>
    </submittedName>
</protein>
<accession>E6MEQ8</accession>
<comment type="caution">
    <text evidence="1">The sequence shown here is derived from an EMBL/GenBank/DDBJ whole genome shotgun (WGS) entry which is preliminary data.</text>
</comment>
<name>E6MEQ8_9FIRM</name>
<proteinExistence type="predicted"/>
<evidence type="ECO:0000313" key="2">
    <source>
        <dbReference type="Proteomes" id="UP000004754"/>
    </source>
</evidence>
<evidence type="ECO:0000313" key="1">
    <source>
        <dbReference type="EMBL" id="EFV02583.1"/>
    </source>
</evidence>
<organism evidence="1 2">
    <name type="scientific">Pseudoramibacter alactolyticus ATCC 23263</name>
    <dbReference type="NCBI Taxonomy" id="887929"/>
    <lineage>
        <taxon>Bacteria</taxon>
        <taxon>Bacillati</taxon>
        <taxon>Bacillota</taxon>
        <taxon>Clostridia</taxon>
        <taxon>Eubacteriales</taxon>
        <taxon>Eubacteriaceae</taxon>
        <taxon>Pseudoramibacter</taxon>
    </lineage>
</organism>
<reference evidence="1 2" key="1">
    <citation type="submission" date="2010-12" db="EMBL/GenBank/DDBJ databases">
        <authorList>
            <person name="Muzny D."/>
            <person name="Qin X."/>
            <person name="Deng J."/>
            <person name="Jiang H."/>
            <person name="Liu Y."/>
            <person name="Qu J."/>
            <person name="Song X.-Z."/>
            <person name="Zhang L."/>
            <person name="Thornton R."/>
            <person name="Coyle M."/>
            <person name="Francisco L."/>
            <person name="Jackson L."/>
            <person name="Javaid M."/>
            <person name="Korchina V."/>
            <person name="Kovar C."/>
            <person name="Mata R."/>
            <person name="Mathew T."/>
            <person name="Ngo R."/>
            <person name="Nguyen L."/>
            <person name="Nguyen N."/>
            <person name="Okwuonu G."/>
            <person name="Ongeri F."/>
            <person name="Pham C."/>
            <person name="Simmons D."/>
            <person name="Wilczek-Boney K."/>
            <person name="Hale W."/>
            <person name="Jakkamsetti A."/>
            <person name="Pham P."/>
            <person name="Ruth R."/>
            <person name="San Lucas F."/>
            <person name="Warren J."/>
            <person name="Zhang J."/>
            <person name="Zhao Z."/>
            <person name="Zhou C."/>
            <person name="Zhu D."/>
            <person name="Lee S."/>
            <person name="Bess C."/>
            <person name="Blankenburg K."/>
            <person name="Forbes L."/>
            <person name="Fu Q."/>
            <person name="Gubbala S."/>
            <person name="Hirani K."/>
            <person name="Jayaseelan J.C."/>
            <person name="Lara F."/>
            <person name="Munidasa M."/>
            <person name="Palculict T."/>
            <person name="Patil S."/>
            <person name="Pu L.-L."/>
            <person name="Saada N."/>
            <person name="Tang L."/>
            <person name="Weissenberger G."/>
            <person name="Zhu Y."/>
            <person name="Hemphill L."/>
            <person name="Shang Y."/>
            <person name="Youmans B."/>
            <person name="Ayvaz T."/>
            <person name="Ross M."/>
            <person name="Santibanez J."/>
            <person name="Aqrawi P."/>
            <person name="Gross S."/>
            <person name="Joshi V."/>
            <person name="Fowler G."/>
            <person name="Nazareth L."/>
            <person name="Reid J."/>
            <person name="Worley K."/>
            <person name="Petrosino J."/>
            <person name="Highlander S."/>
            <person name="Gibbs R."/>
        </authorList>
    </citation>
    <scope>NUCLEOTIDE SEQUENCE [LARGE SCALE GENOMIC DNA]</scope>
    <source>
        <strain evidence="1 2">ATCC 23263</strain>
    </source>
</reference>